<dbReference type="InterPro" id="IPR032254">
    <property type="entry name" value="DUF4828"/>
</dbReference>
<dbReference type="EMBL" id="CP049740">
    <property type="protein sequence ID" value="QII81129.1"/>
    <property type="molecule type" value="Genomic_DNA"/>
</dbReference>
<protein>
    <submittedName>
        <fullName evidence="1">DUF4828 domain-containing protein</fullName>
    </submittedName>
</protein>
<dbReference type="Proteomes" id="UP000501451">
    <property type="component" value="Chromosome"/>
</dbReference>
<keyword evidence="2" id="KW-1185">Reference proteome</keyword>
<sequence>MKLKKASKYLWFIFPLFIGFMPLCLSKKNLKKKHIPLANSHPLDKYNGRWASADKRSTIVIESDSAVLTNDKPFQLAFQEIRDNQIVFKDPFGYDVIIEDHQPQSIKLFDEAEEEIVIYYKEYTD</sequence>
<reference evidence="1 2" key="1">
    <citation type="journal article" date="2017" name="Int. J. Syst. Evol. Microbiol.">
        <title>Jeotgalibaca porci sp. nov. and Jeotgalibaca arthritidis sp. nov., isolated from pigs, and emended description of the genus Jeotgalibaca.</title>
        <authorList>
            <person name="Zamora L."/>
            <person name="Perez-Sancho M."/>
            <person name="Dominguez L."/>
            <person name="Fernandez-Garayzabal J.F."/>
            <person name="Vela A.I."/>
        </authorList>
    </citation>
    <scope>NUCLEOTIDE SEQUENCE [LARGE SCALE GENOMIC DNA]</scope>
    <source>
        <strain evidence="1 2">CECT 9157</strain>
    </source>
</reference>
<gene>
    <name evidence="1" type="ORF">G7057_00675</name>
</gene>
<proteinExistence type="predicted"/>
<dbReference type="AlphaFoldDB" id="A0A6G7K786"/>
<evidence type="ECO:0000313" key="1">
    <source>
        <dbReference type="EMBL" id="QII81129.1"/>
    </source>
</evidence>
<evidence type="ECO:0000313" key="2">
    <source>
        <dbReference type="Proteomes" id="UP000501451"/>
    </source>
</evidence>
<dbReference type="Pfam" id="PF16110">
    <property type="entry name" value="DUF4828"/>
    <property type="match status" value="1"/>
</dbReference>
<name>A0A6G7K786_9LACT</name>
<accession>A0A6G7K786</accession>
<dbReference type="RefSeq" id="WP_166160572.1">
    <property type="nucleotide sequence ID" value="NZ_CP049740.1"/>
</dbReference>
<dbReference type="KEGG" id="jar:G7057_00675"/>
<organism evidence="1 2">
    <name type="scientific">Jeotgalibaca arthritidis</name>
    <dbReference type="NCBI Taxonomy" id="1868794"/>
    <lineage>
        <taxon>Bacteria</taxon>
        <taxon>Bacillati</taxon>
        <taxon>Bacillota</taxon>
        <taxon>Bacilli</taxon>
        <taxon>Lactobacillales</taxon>
        <taxon>Carnobacteriaceae</taxon>
        <taxon>Jeotgalibaca</taxon>
    </lineage>
</organism>